<dbReference type="InterPro" id="IPR036397">
    <property type="entry name" value="RNaseH_sf"/>
</dbReference>
<organism evidence="3 4">
    <name type="scientific">Haemonchus contortus</name>
    <name type="common">Barber pole worm</name>
    <dbReference type="NCBI Taxonomy" id="6289"/>
    <lineage>
        <taxon>Eukaryota</taxon>
        <taxon>Metazoa</taxon>
        <taxon>Ecdysozoa</taxon>
        <taxon>Nematoda</taxon>
        <taxon>Chromadorea</taxon>
        <taxon>Rhabditida</taxon>
        <taxon>Rhabditina</taxon>
        <taxon>Rhabditomorpha</taxon>
        <taxon>Strongyloidea</taxon>
        <taxon>Trichostrongylidae</taxon>
        <taxon>Haemonchus</taxon>
    </lineage>
</organism>
<dbReference type="GO" id="GO:0006313">
    <property type="term" value="P:DNA transposition"/>
    <property type="evidence" value="ECO:0007669"/>
    <property type="project" value="InterPro"/>
</dbReference>
<evidence type="ECO:0000313" key="4">
    <source>
        <dbReference type="WBParaSite" id="HCON_00109370-00001"/>
    </source>
</evidence>
<dbReference type="PANTHER" id="PTHR23022">
    <property type="entry name" value="TRANSPOSABLE ELEMENT-RELATED"/>
    <property type="match status" value="1"/>
</dbReference>
<dbReference type="Gene3D" id="1.10.10.10">
    <property type="entry name" value="Winged helix-like DNA-binding domain superfamily/Winged helix DNA-binding domain"/>
    <property type="match status" value="1"/>
</dbReference>
<dbReference type="GO" id="GO:0005634">
    <property type="term" value="C:nucleus"/>
    <property type="evidence" value="ECO:0007669"/>
    <property type="project" value="UniProtKB-SubCell"/>
</dbReference>
<dbReference type="PANTHER" id="PTHR23022:SF134">
    <property type="entry name" value="TRANSPOSABLE ELEMENT TC1 TRANSPOSASE"/>
    <property type="match status" value="1"/>
</dbReference>
<dbReference type="OMA" id="DECWVER"/>
<proteinExistence type="predicted"/>
<dbReference type="AlphaFoldDB" id="A0A7I4YKQ8"/>
<dbReference type="GO" id="GO:0015074">
    <property type="term" value="P:DNA integration"/>
    <property type="evidence" value="ECO:0007669"/>
    <property type="project" value="InterPro"/>
</dbReference>
<reference evidence="4" key="1">
    <citation type="submission" date="2020-12" db="UniProtKB">
        <authorList>
            <consortium name="WormBaseParasite"/>
        </authorList>
    </citation>
    <scope>IDENTIFICATION</scope>
    <source>
        <strain evidence="4">MHco3</strain>
    </source>
</reference>
<dbReference type="OrthoDB" id="5803896at2759"/>
<dbReference type="InterPro" id="IPR052338">
    <property type="entry name" value="Transposase_5"/>
</dbReference>
<dbReference type="GO" id="GO:0003677">
    <property type="term" value="F:DNA binding"/>
    <property type="evidence" value="ECO:0007669"/>
    <property type="project" value="InterPro"/>
</dbReference>
<keyword evidence="3" id="KW-1185">Reference proteome</keyword>
<dbReference type="SUPFAM" id="SSF46689">
    <property type="entry name" value="Homeodomain-like"/>
    <property type="match status" value="1"/>
</dbReference>
<evidence type="ECO:0000313" key="3">
    <source>
        <dbReference type="Proteomes" id="UP000025227"/>
    </source>
</evidence>
<evidence type="ECO:0000259" key="2">
    <source>
        <dbReference type="Pfam" id="PF01498"/>
    </source>
</evidence>
<name>A0A7I4YKQ8_HAECO</name>
<dbReference type="Proteomes" id="UP000025227">
    <property type="component" value="Unplaced"/>
</dbReference>
<comment type="subcellular location">
    <subcellularLocation>
        <location evidence="1">Nucleus</location>
    </subcellularLocation>
</comment>
<dbReference type="InterPro" id="IPR002492">
    <property type="entry name" value="Transposase_Tc1-like"/>
</dbReference>
<sequence>MARHSRIRNLRQDQIDAIIRSFHEGLTSRQVSEIQGVSVRCVQAIWRKYKDTGFVEVKKHPGAARMASRLVDRNIVRLARNDPRLTAAEILRRISTPEEPNPSLSTVQRRLREAGLFGRRPAKKPLISAKNRKARLDWAHAHKNWTVQQWRKVIWSDESKFLLYGTDGIAFVRRSIGTRYHPSYQLPTVKNWWRFGDGSR</sequence>
<dbReference type="WBParaSite" id="HCON_00109370-00001">
    <property type="protein sequence ID" value="HCON_00109370-00001"/>
    <property type="gene ID" value="HCON_00109370"/>
</dbReference>
<dbReference type="InterPro" id="IPR036388">
    <property type="entry name" value="WH-like_DNA-bd_sf"/>
</dbReference>
<dbReference type="InterPro" id="IPR009057">
    <property type="entry name" value="Homeodomain-like_sf"/>
</dbReference>
<feature type="domain" description="Transposase Tc1-like" evidence="2">
    <location>
        <begin position="72"/>
        <end position="144"/>
    </location>
</feature>
<dbReference type="Pfam" id="PF01498">
    <property type="entry name" value="HTH_Tnp_Tc3_2"/>
    <property type="match status" value="1"/>
</dbReference>
<protein>
    <submittedName>
        <fullName evidence="4">HTH_Tnp_Tc3_2 domain-containing protein</fullName>
    </submittedName>
</protein>
<accession>A0A7I4YKQ8</accession>
<evidence type="ECO:0000256" key="1">
    <source>
        <dbReference type="ARBA" id="ARBA00004123"/>
    </source>
</evidence>
<dbReference type="Gene3D" id="3.30.420.10">
    <property type="entry name" value="Ribonuclease H-like superfamily/Ribonuclease H"/>
    <property type="match status" value="1"/>
</dbReference>